<feature type="compositionally biased region" description="Low complexity" evidence="1">
    <location>
        <begin position="403"/>
        <end position="413"/>
    </location>
</feature>
<organism evidence="3 4">
    <name type="scientific">Halobium salinum</name>
    <dbReference type="NCBI Taxonomy" id="1364940"/>
    <lineage>
        <taxon>Archaea</taxon>
        <taxon>Methanobacteriati</taxon>
        <taxon>Methanobacteriota</taxon>
        <taxon>Stenosarchaea group</taxon>
        <taxon>Halobacteria</taxon>
        <taxon>Halobacteriales</taxon>
        <taxon>Haloferacaceae</taxon>
        <taxon>Halobium</taxon>
    </lineage>
</organism>
<dbReference type="InterPro" id="IPR050061">
    <property type="entry name" value="MurCDEF_pg_biosynth"/>
</dbReference>
<evidence type="ECO:0000313" key="4">
    <source>
        <dbReference type="Proteomes" id="UP001595921"/>
    </source>
</evidence>
<reference evidence="3 4" key="1">
    <citation type="journal article" date="2019" name="Int. J. Syst. Evol. Microbiol.">
        <title>The Global Catalogue of Microorganisms (GCM) 10K type strain sequencing project: providing services to taxonomists for standard genome sequencing and annotation.</title>
        <authorList>
            <consortium name="The Broad Institute Genomics Platform"/>
            <consortium name="The Broad Institute Genome Sequencing Center for Infectious Disease"/>
            <person name="Wu L."/>
            <person name="Ma J."/>
        </authorList>
    </citation>
    <scope>NUCLEOTIDE SEQUENCE [LARGE SCALE GENOMIC DNA]</scope>
    <source>
        <strain evidence="3 4">CGMCC 1.12553</strain>
    </source>
</reference>
<dbReference type="PRINTS" id="PR01758">
    <property type="entry name" value="CAPSULEPROTB"/>
</dbReference>
<feature type="domain" description="Mur ligase central" evidence="2">
    <location>
        <begin position="43"/>
        <end position="172"/>
    </location>
</feature>
<dbReference type="InterPro" id="IPR036565">
    <property type="entry name" value="Mur-like_cat_sf"/>
</dbReference>
<dbReference type="GO" id="GO:0016874">
    <property type="term" value="F:ligase activity"/>
    <property type="evidence" value="ECO:0007669"/>
    <property type="project" value="UniProtKB-KW"/>
</dbReference>
<dbReference type="AlphaFoldDB" id="A0ABD5PG94"/>
<evidence type="ECO:0000313" key="3">
    <source>
        <dbReference type="EMBL" id="MFC4359857.1"/>
    </source>
</evidence>
<protein>
    <submittedName>
        <fullName evidence="3">Mur ligase family protein</fullName>
    </submittedName>
</protein>
<dbReference type="Pfam" id="PF08245">
    <property type="entry name" value="Mur_ligase_M"/>
    <property type="match status" value="1"/>
</dbReference>
<sequence>MNLTSLPDSLEKPLDSLKKFAAVTRRGTAHEAFLNDIDATVVVSGTRGKSGLTRRVSETLTDRGRDALGKVTGNHPKMLYGGEEYPIERGDRVTLYENADEVQRFEGADTLVLENQAIGEYTTRLVNGRFTDPDVVVLTNVRRDHIDRLGSNRMEIARSFARSIPDGAHVVNGEQTPEIRSYFEETFADRDVTLTHVSVPEEHRAVPGAETIHAIDEVLDALGEPPLARERLLSYLDEMHVEWTDLAGGRVFDAASVNDVDSTEAIREALCQGRVDVVQPFLYLRGDRRARTNSFLNYLTGLYREGKIERAYVAGETTDLFASRAPFPVTVADDDPETALGDALADGWPVLVMGNTVADYMRELAADIDRRESESAVRDRLDATVVGSDELPNAAATSRTEPETTINTPTNDD</sequence>
<keyword evidence="3" id="KW-0436">Ligase</keyword>
<dbReference type="Gene3D" id="3.40.1190.10">
    <property type="entry name" value="Mur-like, catalytic domain"/>
    <property type="match status" value="1"/>
</dbReference>
<proteinExistence type="predicted"/>
<dbReference type="RefSeq" id="WP_267621132.1">
    <property type="nucleotide sequence ID" value="NZ_JAODIW010000006.1"/>
</dbReference>
<dbReference type="PANTHER" id="PTHR43445">
    <property type="entry name" value="UDP-N-ACETYLMURAMATE--L-ALANINE LIGASE-RELATED"/>
    <property type="match status" value="1"/>
</dbReference>
<evidence type="ECO:0000259" key="2">
    <source>
        <dbReference type="Pfam" id="PF08245"/>
    </source>
</evidence>
<dbReference type="InterPro" id="IPR008337">
    <property type="entry name" value="Capsule_biosynth_CapB"/>
</dbReference>
<gene>
    <name evidence="3" type="ORF">ACFO0N_18075</name>
</gene>
<dbReference type="SUPFAM" id="SSF53623">
    <property type="entry name" value="MurD-like peptide ligases, catalytic domain"/>
    <property type="match status" value="1"/>
</dbReference>
<dbReference type="EMBL" id="JBHSDS010000008">
    <property type="protein sequence ID" value="MFC4359857.1"/>
    <property type="molecule type" value="Genomic_DNA"/>
</dbReference>
<accession>A0ABD5PG94</accession>
<dbReference type="PANTHER" id="PTHR43445:SF1">
    <property type="entry name" value="PGA SYNTHASE CAPB"/>
    <property type="match status" value="1"/>
</dbReference>
<evidence type="ECO:0000256" key="1">
    <source>
        <dbReference type="SAM" id="MobiDB-lite"/>
    </source>
</evidence>
<keyword evidence="4" id="KW-1185">Reference proteome</keyword>
<comment type="caution">
    <text evidence="3">The sequence shown here is derived from an EMBL/GenBank/DDBJ whole genome shotgun (WGS) entry which is preliminary data.</text>
</comment>
<feature type="region of interest" description="Disordered" evidence="1">
    <location>
        <begin position="384"/>
        <end position="413"/>
    </location>
</feature>
<dbReference type="Proteomes" id="UP001595921">
    <property type="component" value="Unassembled WGS sequence"/>
</dbReference>
<name>A0ABD5PG94_9EURY</name>
<dbReference type="InterPro" id="IPR013221">
    <property type="entry name" value="Mur_ligase_cen"/>
</dbReference>